<evidence type="ECO:0000256" key="2">
    <source>
        <dbReference type="ARBA" id="ARBA00022816"/>
    </source>
</evidence>
<dbReference type="Gene3D" id="1.10.3450.20">
    <property type="match status" value="1"/>
</dbReference>
<evidence type="ECO:0000256" key="1">
    <source>
        <dbReference type="ARBA" id="ARBA00022448"/>
    </source>
</evidence>
<evidence type="ECO:0000313" key="9">
    <source>
        <dbReference type="Proteomes" id="UP000298030"/>
    </source>
</evidence>
<protein>
    <recommendedName>
        <fullName evidence="7">Nuclear pore complex protein</fullName>
    </recommendedName>
</protein>
<dbReference type="InterPro" id="IPR007252">
    <property type="entry name" value="Nup84/Nup107"/>
</dbReference>
<keyword evidence="5 7" id="KW-0906">Nuclear pore complex</keyword>
<comment type="subunit">
    <text evidence="7">Part of the nuclear pore complex (NPC).</text>
</comment>
<evidence type="ECO:0000256" key="5">
    <source>
        <dbReference type="ARBA" id="ARBA00023132"/>
    </source>
</evidence>
<dbReference type="Pfam" id="PF04121">
    <property type="entry name" value="Nup84_Nup100"/>
    <property type="match status" value="1"/>
</dbReference>
<dbReference type="AlphaFoldDB" id="A0A4Y7SV69"/>
<evidence type="ECO:0000256" key="7">
    <source>
        <dbReference type="RuleBase" id="RU365072"/>
    </source>
</evidence>
<name>A0A4Y7SV69_COPMI</name>
<gene>
    <name evidence="8" type="ORF">FA13DRAFT_1668478</name>
</gene>
<keyword evidence="9" id="KW-1185">Reference proteome</keyword>
<dbReference type="Gene3D" id="1.20.190.50">
    <property type="match status" value="1"/>
</dbReference>
<keyword evidence="6 7" id="KW-0539">Nucleus</keyword>
<dbReference type="GO" id="GO:0031965">
    <property type="term" value="C:nuclear membrane"/>
    <property type="evidence" value="ECO:0007669"/>
    <property type="project" value="UniProtKB-SubCell"/>
</dbReference>
<accession>A0A4Y7SV69</accession>
<evidence type="ECO:0000256" key="4">
    <source>
        <dbReference type="ARBA" id="ARBA00023010"/>
    </source>
</evidence>
<dbReference type="OrthoDB" id="3098at2759"/>
<dbReference type="STRING" id="71717.A0A4Y7SV69"/>
<comment type="similarity">
    <text evidence="7">Belongs to the nucleoporin Nup84/Nup107 family.</text>
</comment>
<dbReference type="Proteomes" id="UP000298030">
    <property type="component" value="Unassembled WGS sequence"/>
</dbReference>
<keyword evidence="2" id="KW-0509">mRNA transport</keyword>
<reference evidence="8 9" key="1">
    <citation type="journal article" date="2019" name="Nat. Ecol. Evol.">
        <title>Megaphylogeny resolves global patterns of mushroom evolution.</title>
        <authorList>
            <person name="Varga T."/>
            <person name="Krizsan K."/>
            <person name="Foldi C."/>
            <person name="Dima B."/>
            <person name="Sanchez-Garcia M."/>
            <person name="Sanchez-Ramirez S."/>
            <person name="Szollosi G.J."/>
            <person name="Szarkandi J.G."/>
            <person name="Papp V."/>
            <person name="Albert L."/>
            <person name="Andreopoulos W."/>
            <person name="Angelini C."/>
            <person name="Antonin V."/>
            <person name="Barry K.W."/>
            <person name="Bougher N.L."/>
            <person name="Buchanan P."/>
            <person name="Buyck B."/>
            <person name="Bense V."/>
            <person name="Catcheside P."/>
            <person name="Chovatia M."/>
            <person name="Cooper J."/>
            <person name="Damon W."/>
            <person name="Desjardin D."/>
            <person name="Finy P."/>
            <person name="Geml J."/>
            <person name="Haridas S."/>
            <person name="Hughes K."/>
            <person name="Justo A."/>
            <person name="Karasinski D."/>
            <person name="Kautmanova I."/>
            <person name="Kiss B."/>
            <person name="Kocsube S."/>
            <person name="Kotiranta H."/>
            <person name="LaButti K.M."/>
            <person name="Lechner B.E."/>
            <person name="Liimatainen K."/>
            <person name="Lipzen A."/>
            <person name="Lukacs Z."/>
            <person name="Mihaltcheva S."/>
            <person name="Morgado L.N."/>
            <person name="Niskanen T."/>
            <person name="Noordeloos M.E."/>
            <person name="Ohm R.A."/>
            <person name="Ortiz-Santana B."/>
            <person name="Ovrebo C."/>
            <person name="Racz N."/>
            <person name="Riley R."/>
            <person name="Savchenko A."/>
            <person name="Shiryaev A."/>
            <person name="Soop K."/>
            <person name="Spirin V."/>
            <person name="Szebenyi C."/>
            <person name="Tomsovsky M."/>
            <person name="Tulloss R.E."/>
            <person name="Uehling J."/>
            <person name="Grigoriev I.V."/>
            <person name="Vagvolgyi C."/>
            <person name="Papp T."/>
            <person name="Martin F.M."/>
            <person name="Miettinen O."/>
            <person name="Hibbett D.S."/>
            <person name="Nagy L.G."/>
        </authorList>
    </citation>
    <scope>NUCLEOTIDE SEQUENCE [LARGE SCALE GENOMIC DNA]</scope>
    <source>
        <strain evidence="8 9">FP101781</strain>
    </source>
</reference>
<organism evidence="8 9">
    <name type="scientific">Coprinellus micaceus</name>
    <name type="common">Glistening ink-cap mushroom</name>
    <name type="synonym">Coprinus micaceus</name>
    <dbReference type="NCBI Taxonomy" id="71717"/>
    <lineage>
        <taxon>Eukaryota</taxon>
        <taxon>Fungi</taxon>
        <taxon>Dikarya</taxon>
        <taxon>Basidiomycota</taxon>
        <taxon>Agaricomycotina</taxon>
        <taxon>Agaricomycetes</taxon>
        <taxon>Agaricomycetidae</taxon>
        <taxon>Agaricales</taxon>
        <taxon>Agaricineae</taxon>
        <taxon>Psathyrellaceae</taxon>
        <taxon>Coprinellus</taxon>
    </lineage>
</organism>
<proteinExistence type="inferred from homology"/>
<keyword evidence="4 7" id="KW-0811">Translocation</keyword>
<evidence type="ECO:0000313" key="8">
    <source>
        <dbReference type="EMBL" id="TEB25702.1"/>
    </source>
</evidence>
<dbReference type="GO" id="GO:0031080">
    <property type="term" value="C:nuclear pore outer ring"/>
    <property type="evidence" value="ECO:0007669"/>
    <property type="project" value="TreeGrafter"/>
</dbReference>
<dbReference type="GO" id="GO:0006606">
    <property type="term" value="P:protein import into nucleus"/>
    <property type="evidence" value="ECO:0007669"/>
    <property type="project" value="TreeGrafter"/>
</dbReference>
<dbReference type="GO" id="GO:0000973">
    <property type="term" value="P:post-transcriptional tethering of RNA polymerase II gene DNA at nuclear periphery"/>
    <property type="evidence" value="ECO:0007669"/>
    <property type="project" value="TreeGrafter"/>
</dbReference>
<dbReference type="GO" id="GO:0006406">
    <property type="term" value="P:mRNA export from nucleus"/>
    <property type="evidence" value="ECO:0007669"/>
    <property type="project" value="TreeGrafter"/>
</dbReference>
<comment type="function">
    <text evidence="7">Functions as a component of the nuclear pore complex (NPC).</text>
</comment>
<keyword evidence="7" id="KW-0472">Membrane</keyword>
<comment type="subcellular location">
    <subcellularLocation>
        <location evidence="7">Nucleus</location>
        <location evidence="7">Nuclear pore complex</location>
    </subcellularLocation>
    <subcellularLocation>
        <location evidence="7">Nucleus membrane</location>
    </subcellularLocation>
</comment>
<keyword evidence="1 7" id="KW-0813">Transport</keyword>
<dbReference type="PANTHER" id="PTHR13003:SF2">
    <property type="entry name" value="NUCLEAR PORE COMPLEX PROTEIN NUP107"/>
    <property type="match status" value="1"/>
</dbReference>
<evidence type="ECO:0000256" key="6">
    <source>
        <dbReference type="ARBA" id="ARBA00023242"/>
    </source>
</evidence>
<sequence>MSERDLYVAFSEVLSLSQSTKDDLAGLLDPETGFAPRMRQLCREQIQHMEDTNAPPEDLEIIRLEENTWNLLQAVLPARKTELPPTPSAQELLSLNPYTPPSSLAQAIMQSSRLLTELVVVREWLHDTAPSHPVPDATTGYWKYTKHTVLQGMRSGGAYRDGLVRELDPDAPNREEGRALASDDASGEKVLLQALYACVRAGRLEEAVELCRRAHQPWRASSILGSRLFRWPALSTEPREEDSDAMVEDDAEAWHGNQNRKLWKKTCVHAALNNALSDQERLLYASLTPSPLTATILKSACRTWEDHLWVQISIICEEKESLELGRLGGSFWEGGAAPDEDQEEEEWKAEVEATLKTLEDVAVTEGPDSGHAFHFAQLRIILDETDELLEKFAGILTANVQKQTFEYGQLCRFFAHLCLYLQLIDIPTPPHATQVVLESYLRVLEDAEQRQLIAMYAGALGDNAVDRYAHFLVSLGLTADISERKLALTQADDHGLDRNRVAIAAAERTIDAAFDELDEPKGPLPSVVTAPQPPSEEEEVLLRSIEWTTFFEQTYDVALEQTNVILRYFLAVGKVQAALSLLEMLPAGLADISLPEERATEYLHYRQFFVIWETLERVVEHQGQAVDVGRMGKEEKAQWLGRYRSAIEQSHEQITVLLTSEWLTPCLERGSVDRRKRDLIRIRQIYIPEITIRLHFALVDSRQWIPENLRRAMELVNIVADSRYRLYDDFISGTGVAGNNGRRRLGEYLGAVRQAFVAGLEKGGSDPFRTITSAASM</sequence>
<dbReference type="GO" id="GO:0017056">
    <property type="term" value="F:structural constituent of nuclear pore"/>
    <property type="evidence" value="ECO:0007669"/>
    <property type="project" value="UniProtKB-UniRule"/>
</dbReference>
<comment type="caution">
    <text evidence="8">The sequence shown here is derived from an EMBL/GenBank/DDBJ whole genome shotgun (WGS) entry which is preliminary data.</text>
</comment>
<dbReference type="EMBL" id="QPFP01000054">
    <property type="protein sequence ID" value="TEB25702.1"/>
    <property type="molecule type" value="Genomic_DNA"/>
</dbReference>
<keyword evidence="3" id="KW-0653">Protein transport</keyword>
<dbReference type="PANTHER" id="PTHR13003">
    <property type="entry name" value="NUP107-RELATED"/>
    <property type="match status" value="1"/>
</dbReference>
<evidence type="ECO:0000256" key="3">
    <source>
        <dbReference type="ARBA" id="ARBA00022927"/>
    </source>
</evidence>